<feature type="region of interest" description="Disordered" evidence="3">
    <location>
        <begin position="111"/>
        <end position="218"/>
    </location>
</feature>
<dbReference type="PANTHER" id="PTHR37534">
    <property type="entry name" value="TRANSCRIPTIONAL ACTIVATOR PROTEIN UGA3"/>
    <property type="match status" value="1"/>
</dbReference>
<evidence type="ECO:0000256" key="1">
    <source>
        <dbReference type="ARBA" id="ARBA00004123"/>
    </source>
</evidence>
<comment type="subcellular location">
    <subcellularLocation>
        <location evidence="1">Nucleus</location>
    </subcellularLocation>
</comment>
<proteinExistence type="predicted"/>
<comment type="caution">
    <text evidence="4">The sequence shown here is derived from an EMBL/GenBank/DDBJ whole genome shotgun (WGS) entry which is preliminary data.</text>
</comment>
<keyword evidence="2" id="KW-0539">Nucleus</keyword>
<gene>
    <name evidence="4" type="ORF">ACRE_014070</name>
</gene>
<organism evidence="4 5">
    <name type="scientific">Hapsidospora chrysogenum (strain ATCC 11550 / CBS 779.69 / DSM 880 / IAM 14645 / JCM 23072 / IMI 49137)</name>
    <name type="common">Acremonium chrysogenum</name>
    <dbReference type="NCBI Taxonomy" id="857340"/>
    <lineage>
        <taxon>Eukaryota</taxon>
        <taxon>Fungi</taxon>
        <taxon>Dikarya</taxon>
        <taxon>Ascomycota</taxon>
        <taxon>Pezizomycotina</taxon>
        <taxon>Sordariomycetes</taxon>
        <taxon>Hypocreomycetidae</taxon>
        <taxon>Hypocreales</taxon>
        <taxon>Bionectriaceae</taxon>
        <taxon>Hapsidospora</taxon>
    </lineage>
</organism>
<dbReference type="InterPro" id="IPR021858">
    <property type="entry name" value="Fun_TF"/>
</dbReference>
<name>A0A086TEL9_HAPC1</name>
<reference evidence="5" key="1">
    <citation type="journal article" date="2014" name="Genome Announc.">
        <title>Genome sequence and annotation of Acremonium chrysogenum, producer of the beta-lactam antibiotic cephalosporin C.</title>
        <authorList>
            <person name="Terfehr D."/>
            <person name="Dahlmann T.A."/>
            <person name="Specht T."/>
            <person name="Zadra I."/>
            <person name="Kuernsteiner H."/>
            <person name="Kueck U."/>
        </authorList>
    </citation>
    <scope>NUCLEOTIDE SEQUENCE [LARGE SCALE GENOMIC DNA]</scope>
    <source>
        <strain evidence="5">ATCC 11550 / CBS 779.69 / DSM 880 / IAM 14645 / JCM 23072 / IMI 49137</strain>
    </source>
</reference>
<dbReference type="STRING" id="857340.A0A086TEL9"/>
<accession>A0A086TEL9</accession>
<dbReference type="GO" id="GO:0045944">
    <property type="term" value="P:positive regulation of transcription by RNA polymerase II"/>
    <property type="evidence" value="ECO:0007669"/>
    <property type="project" value="TreeGrafter"/>
</dbReference>
<dbReference type="OrthoDB" id="5278208at2759"/>
<protein>
    <recommendedName>
        <fullName evidence="6">Zn(2)-C6 fungal-type domain-containing protein</fullName>
    </recommendedName>
</protein>
<dbReference type="PANTHER" id="PTHR37534:SF10">
    <property type="entry name" value="ZN(II)2CYS6 TRANSCRIPTION FACTOR (EUROFUNG)"/>
    <property type="match status" value="1"/>
</dbReference>
<dbReference type="GO" id="GO:0000976">
    <property type="term" value="F:transcription cis-regulatory region binding"/>
    <property type="evidence" value="ECO:0007669"/>
    <property type="project" value="TreeGrafter"/>
</dbReference>
<dbReference type="Pfam" id="PF11951">
    <property type="entry name" value="Fungal_trans_2"/>
    <property type="match status" value="1"/>
</dbReference>
<evidence type="ECO:0000256" key="2">
    <source>
        <dbReference type="ARBA" id="ARBA00023242"/>
    </source>
</evidence>
<feature type="region of interest" description="Disordered" evidence="3">
    <location>
        <begin position="49"/>
        <end position="90"/>
    </location>
</feature>
<dbReference type="Proteomes" id="UP000029964">
    <property type="component" value="Unassembled WGS sequence"/>
</dbReference>
<dbReference type="GO" id="GO:0003700">
    <property type="term" value="F:DNA-binding transcription factor activity"/>
    <property type="evidence" value="ECO:0007669"/>
    <property type="project" value="TreeGrafter"/>
</dbReference>
<dbReference type="GO" id="GO:0005634">
    <property type="term" value="C:nucleus"/>
    <property type="evidence" value="ECO:0007669"/>
    <property type="project" value="UniProtKB-SubCell"/>
</dbReference>
<dbReference type="AlphaFoldDB" id="A0A086TEL9"/>
<dbReference type="HOGENOM" id="CLU_012945_0_0_1"/>
<dbReference type="EMBL" id="JPKY01000007">
    <property type="protein sequence ID" value="KFH47801.1"/>
    <property type="molecule type" value="Genomic_DNA"/>
</dbReference>
<evidence type="ECO:0000313" key="4">
    <source>
        <dbReference type="EMBL" id="KFH47801.1"/>
    </source>
</evidence>
<feature type="compositionally biased region" description="Low complexity" evidence="3">
    <location>
        <begin position="206"/>
        <end position="216"/>
    </location>
</feature>
<evidence type="ECO:0000313" key="5">
    <source>
        <dbReference type="Proteomes" id="UP000029964"/>
    </source>
</evidence>
<sequence length="694" mass="78222">MNFDHSSIMDDPYQHFLTSMSRVGPGPQAIAEYPTTQGQAFLHVGVSGEPAHFSEPPITGHPQDAQESVALDGSKSKGRKKSTVANPGDVVKHRRTRSGCFTCRSCQKGNRECVYPEPAPPKKSASRSSRSKDASQTSPLSSTGDQEDGGDTSTRLQTIIDQEEPEDDKEATYSNLRSNSAATFSAVSASSGRHGSETPSQDDNRSSPSSSTAASSGFAIVPYDPSDFPLPSEGLPDLSHLPSDYQYYLRWYDDNMTHFHYGINHDTDEFFKTILPRTALINEALLNALVGFTAYQTTIQNPDGKIQDFLGYYNKSVTLLLGFLRKKDRHDVSTLMTILQLAQIEEQLGDWVNIMGHQKAALEIFTKIFTPQTVMQTPLGRMCLSWFMRFDGFVAFRGSFPNGLPKDYVDTMREYYRSQMAERPGDLNWIIADRCAHIRQISWHQALLYARRNRGQISSSDFAAEHKRIADALVDYKNNWDPAITDPKYLVTDFGGREPHPDDIVNPYEPGILYDLPLFSSTVAAADWHGVMILHMLVTPDRTKEEMFPGLQRHAFAICRCYETIQYWPHAPKGAILQQHPLLQAAYMFLPRDKKHEMWIRRKSAYGESLGHMCPLPSRERMASYFRDPSCVRWWLPNDEGFTPILQSLREFADQRNAVAVTAQQESVREATYLYQKMSEMDLGDSPGDDQGKT</sequence>
<feature type="compositionally biased region" description="Polar residues" evidence="3">
    <location>
        <begin position="151"/>
        <end position="160"/>
    </location>
</feature>
<keyword evidence="5" id="KW-1185">Reference proteome</keyword>
<evidence type="ECO:0000256" key="3">
    <source>
        <dbReference type="SAM" id="MobiDB-lite"/>
    </source>
</evidence>
<feature type="compositionally biased region" description="Low complexity" evidence="3">
    <location>
        <begin position="178"/>
        <end position="191"/>
    </location>
</feature>
<evidence type="ECO:0008006" key="6">
    <source>
        <dbReference type="Google" id="ProtNLM"/>
    </source>
</evidence>